<dbReference type="InterPro" id="IPR036397">
    <property type="entry name" value="RNaseH_sf"/>
</dbReference>
<evidence type="ECO:0000256" key="2">
    <source>
        <dbReference type="ARBA" id="ARBA00022490"/>
    </source>
</evidence>
<dbReference type="RefSeq" id="WP_109429709.1">
    <property type="nucleotide sequence ID" value="NZ_MPDK01000003.1"/>
</dbReference>
<keyword evidence="3 13" id="KW-0540">Nuclease</keyword>
<keyword evidence="16" id="KW-1185">Reference proteome</keyword>
<keyword evidence="6 13" id="KW-0227">DNA damage</keyword>
<dbReference type="InterPro" id="IPR012337">
    <property type="entry name" value="RNaseH-like_sf"/>
</dbReference>
<dbReference type="EC" id="3.1.21.10" evidence="13 14"/>
<evidence type="ECO:0000256" key="5">
    <source>
        <dbReference type="ARBA" id="ARBA00022759"/>
    </source>
</evidence>
<keyword evidence="8 13" id="KW-0460">Magnesium</keyword>
<dbReference type="SUPFAM" id="SSF53098">
    <property type="entry name" value="Ribonuclease H-like"/>
    <property type="match status" value="1"/>
</dbReference>
<evidence type="ECO:0000256" key="4">
    <source>
        <dbReference type="ARBA" id="ARBA00022723"/>
    </source>
</evidence>
<comment type="subcellular location">
    <subcellularLocation>
        <location evidence="13">Cytoplasm</location>
    </subcellularLocation>
</comment>
<dbReference type="OrthoDB" id="9805499at2"/>
<feature type="binding site" evidence="13">
    <location>
        <position position="66"/>
    </location>
    <ligand>
        <name>Mg(2+)</name>
        <dbReference type="ChEBI" id="CHEBI:18420"/>
        <label>2</label>
    </ligand>
</feature>
<name>A0A2U3DB74_SULT2</name>
<feature type="active site" evidence="13">
    <location>
        <position position="139"/>
    </location>
</feature>
<dbReference type="NCBIfam" id="TIGR00228">
    <property type="entry name" value="ruvC"/>
    <property type="match status" value="1"/>
</dbReference>
<dbReference type="PRINTS" id="PR00696">
    <property type="entry name" value="RSOLVASERUVC"/>
</dbReference>
<evidence type="ECO:0000256" key="12">
    <source>
        <dbReference type="ARBA" id="ARBA00029354"/>
    </source>
</evidence>
<protein>
    <recommendedName>
        <fullName evidence="13 14">Crossover junction endodeoxyribonuclease RuvC</fullName>
        <ecNumber evidence="13 14">3.1.21.10</ecNumber>
    </recommendedName>
    <alternativeName>
        <fullName evidence="13">Holliday junction nuclease RuvC</fullName>
    </alternativeName>
    <alternativeName>
        <fullName evidence="13">Holliday junction resolvase RuvC</fullName>
    </alternativeName>
</protein>
<dbReference type="NCBIfam" id="NF000711">
    <property type="entry name" value="PRK00039.2-1"/>
    <property type="match status" value="1"/>
</dbReference>
<keyword evidence="10 13" id="KW-0233">DNA recombination</keyword>
<dbReference type="GO" id="GO:0006281">
    <property type="term" value="P:DNA repair"/>
    <property type="evidence" value="ECO:0007669"/>
    <property type="project" value="UniProtKB-UniRule"/>
</dbReference>
<reference evidence="15 16" key="1">
    <citation type="submission" date="2016-11" db="EMBL/GenBank/DDBJ databases">
        <title>Comparative genomics of Acidibacillus ferroxidans species.</title>
        <authorList>
            <person name="Oliveira G."/>
            <person name="Nunes G."/>
            <person name="Oliveira R."/>
            <person name="Araujo F."/>
            <person name="Salim A."/>
            <person name="Scholte L."/>
            <person name="Morais D."/>
            <person name="Nancucheo I."/>
            <person name="Johnson D.B."/>
            <person name="Grail B."/>
            <person name="Bittencourt J."/>
            <person name="Valadares R."/>
        </authorList>
    </citation>
    <scope>NUCLEOTIDE SEQUENCE [LARGE SCALE GENOMIC DNA]</scope>
    <source>
        <strain evidence="15 16">Y002</strain>
    </source>
</reference>
<dbReference type="PANTHER" id="PTHR30194:SF3">
    <property type="entry name" value="CROSSOVER JUNCTION ENDODEOXYRIBONUCLEASE RUVC"/>
    <property type="match status" value="1"/>
</dbReference>
<evidence type="ECO:0000313" key="16">
    <source>
        <dbReference type="Proteomes" id="UP000245380"/>
    </source>
</evidence>
<dbReference type="EMBL" id="MPDK01000003">
    <property type="protein sequence ID" value="PWI58515.1"/>
    <property type="molecule type" value="Genomic_DNA"/>
</dbReference>
<comment type="similarity">
    <text evidence="1 13">Belongs to the RuvC family.</text>
</comment>
<comment type="caution">
    <text evidence="15">The sequence shown here is derived from an EMBL/GenBank/DDBJ whole genome shotgun (WGS) entry which is preliminary data.</text>
</comment>
<feature type="active site" evidence="13">
    <location>
        <position position="7"/>
    </location>
</feature>
<comment type="catalytic activity">
    <reaction evidence="12 13">
        <text>Endonucleolytic cleavage at a junction such as a reciprocal single-stranded crossover between two homologous DNA duplexes (Holliday junction).</text>
        <dbReference type="EC" id="3.1.21.10"/>
    </reaction>
</comment>
<feature type="active site" evidence="13">
    <location>
        <position position="66"/>
    </location>
</feature>
<dbReference type="InterPro" id="IPR002176">
    <property type="entry name" value="X-over_junc_endoDNase_RuvC"/>
</dbReference>
<evidence type="ECO:0000256" key="1">
    <source>
        <dbReference type="ARBA" id="ARBA00009518"/>
    </source>
</evidence>
<evidence type="ECO:0000256" key="13">
    <source>
        <dbReference type="HAMAP-Rule" id="MF_00034"/>
    </source>
</evidence>
<gene>
    <name evidence="13" type="primary">ruvC</name>
    <name evidence="15" type="ORF">BM613_03065</name>
</gene>
<dbReference type="FunFam" id="3.30.420.10:FF:000002">
    <property type="entry name" value="Crossover junction endodeoxyribonuclease RuvC"/>
    <property type="match status" value="1"/>
</dbReference>
<dbReference type="GO" id="GO:0000287">
    <property type="term" value="F:magnesium ion binding"/>
    <property type="evidence" value="ECO:0007669"/>
    <property type="project" value="UniProtKB-UniRule"/>
</dbReference>
<evidence type="ECO:0000256" key="6">
    <source>
        <dbReference type="ARBA" id="ARBA00022763"/>
    </source>
</evidence>
<evidence type="ECO:0000256" key="14">
    <source>
        <dbReference type="NCBIfam" id="TIGR00228"/>
    </source>
</evidence>
<keyword evidence="4 13" id="KW-0479">Metal-binding</keyword>
<accession>A0A2U3DB74</accession>
<evidence type="ECO:0000256" key="3">
    <source>
        <dbReference type="ARBA" id="ARBA00022722"/>
    </source>
</evidence>
<dbReference type="GO" id="GO:0006310">
    <property type="term" value="P:DNA recombination"/>
    <property type="evidence" value="ECO:0007669"/>
    <property type="project" value="UniProtKB-UniRule"/>
</dbReference>
<keyword evidence="11 13" id="KW-0234">DNA repair</keyword>
<comment type="function">
    <text evidence="13">The RuvA-RuvB-RuvC complex processes Holliday junction (HJ) DNA during genetic recombination and DNA repair. Endonuclease that resolves HJ intermediates. Cleaves cruciform DNA by making single-stranded nicks across the HJ at symmetrical positions within the homologous arms, yielding a 5'-phosphate and a 3'-hydroxyl group; requires a central core of homology in the junction. The consensus cleavage sequence is 5'-(A/T)TT(C/G)-3'. Cleavage occurs on the 3'-side of the TT dinucleotide at the point of strand exchange. HJ branch migration catalyzed by RuvA-RuvB allows RuvC to scan DNA until it finds its consensus sequence, where it cleaves and resolves the cruciform DNA.</text>
</comment>
<organism evidence="15 16">
    <name type="scientific">Sulfoacidibacillus thermotolerans</name>
    <name type="common">Acidibacillus sulfuroxidans</name>
    <dbReference type="NCBI Taxonomy" id="1765684"/>
    <lineage>
        <taxon>Bacteria</taxon>
        <taxon>Bacillati</taxon>
        <taxon>Bacillota</taxon>
        <taxon>Bacilli</taxon>
        <taxon>Bacillales</taxon>
        <taxon>Alicyclobacillaceae</taxon>
        <taxon>Sulfoacidibacillus</taxon>
    </lineage>
</organism>
<sequence>MRILGIDPGFGRTGYGVIEAGQSLRAIEYGCIETVPNTPNGSRFRDIYEAVTDVIERYRPDATAIEQLFFNRNVTTAFTAAEARGVVVLAAELASVPQFSYTPMQVKMAVVGYGRAEKRQVQEMVRVLLHLPSIPKPDDAADALAIAIAHAHSYRIAARVDGRARYTRKGGQQ</sequence>
<dbReference type="GO" id="GO:0003677">
    <property type="term" value="F:DNA binding"/>
    <property type="evidence" value="ECO:0007669"/>
    <property type="project" value="UniProtKB-KW"/>
</dbReference>
<dbReference type="AlphaFoldDB" id="A0A2U3DB74"/>
<dbReference type="Proteomes" id="UP000245380">
    <property type="component" value="Unassembled WGS sequence"/>
</dbReference>
<feature type="binding site" evidence="13">
    <location>
        <position position="7"/>
    </location>
    <ligand>
        <name>Mg(2+)</name>
        <dbReference type="ChEBI" id="CHEBI:18420"/>
        <label>1</label>
    </ligand>
</feature>
<dbReference type="Pfam" id="PF02075">
    <property type="entry name" value="RuvC"/>
    <property type="match status" value="1"/>
</dbReference>
<keyword evidence="2 13" id="KW-0963">Cytoplasm</keyword>
<keyword evidence="9 13" id="KW-0238">DNA-binding</keyword>
<comment type="cofactor">
    <cofactor evidence="13">
        <name>Mg(2+)</name>
        <dbReference type="ChEBI" id="CHEBI:18420"/>
    </cofactor>
    <text evidence="13">Binds 2 Mg(2+) ion per subunit.</text>
</comment>
<evidence type="ECO:0000256" key="7">
    <source>
        <dbReference type="ARBA" id="ARBA00022801"/>
    </source>
</evidence>
<feature type="binding site" evidence="13">
    <location>
        <position position="139"/>
    </location>
    <ligand>
        <name>Mg(2+)</name>
        <dbReference type="ChEBI" id="CHEBI:18420"/>
        <label>1</label>
    </ligand>
</feature>
<evidence type="ECO:0000256" key="11">
    <source>
        <dbReference type="ARBA" id="ARBA00023204"/>
    </source>
</evidence>
<proteinExistence type="inferred from homology"/>
<keyword evidence="5 13" id="KW-0255">Endonuclease</keyword>
<dbReference type="PANTHER" id="PTHR30194">
    <property type="entry name" value="CROSSOVER JUNCTION ENDODEOXYRIBONUCLEASE RUVC"/>
    <property type="match status" value="1"/>
</dbReference>
<dbReference type="GO" id="GO:0008821">
    <property type="term" value="F:crossover junction DNA endonuclease activity"/>
    <property type="evidence" value="ECO:0007669"/>
    <property type="project" value="UniProtKB-UniRule"/>
</dbReference>
<dbReference type="PROSITE" id="PS01321">
    <property type="entry name" value="RUVC"/>
    <property type="match status" value="1"/>
</dbReference>
<keyword evidence="7 13" id="KW-0378">Hydrolase</keyword>
<dbReference type="CDD" id="cd16962">
    <property type="entry name" value="RuvC"/>
    <property type="match status" value="1"/>
</dbReference>
<dbReference type="HAMAP" id="MF_00034">
    <property type="entry name" value="RuvC"/>
    <property type="match status" value="1"/>
</dbReference>
<evidence type="ECO:0000313" key="15">
    <source>
        <dbReference type="EMBL" id="PWI58515.1"/>
    </source>
</evidence>
<comment type="subunit">
    <text evidence="13">Homodimer which binds Holliday junction (HJ) DNA. The HJ becomes 2-fold symmetrical on binding to RuvC with unstacked arms; it has a different conformation from HJ DNA in complex with RuvA. In the full resolvosome a probable DNA-RuvA(4)-RuvB(12)-RuvC(2) complex forms which resolves the HJ.</text>
</comment>
<dbReference type="GO" id="GO:0048476">
    <property type="term" value="C:Holliday junction resolvase complex"/>
    <property type="evidence" value="ECO:0007669"/>
    <property type="project" value="UniProtKB-UniRule"/>
</dbReference>
<evidence type="ECO:0000256" key="10">
    <source>
        <dbReference type="ARBA" id="ARBA00023172"/>
    </source>
</evidence>
<evidence type="ECO:0000256" key="9">
    <source>
        <dbReference type="ARBA" id="ARBA00023125"/>
    </source>
</evidence>
<dbReference type="Gene3D" id="3.30.420.10">
    <property type="entry name" value="Ribonuclease H-like superfamily/Ribonuclease H"/>
    <property type="match status" value="1"/>
</dbReference>
<dbReference type="InterPro" id="IPR020563">
    <property type="entry name" value="X-over_junc_endoDNase_Mg_BS"/>
</dbReference>
<evidence type="ECO:0000256" key="8">
    <source>
        <dbReference type="ARBA" id="ARBA00022842"/>
    </source>
</evidence>
<dbReference type="GO" id="GO:0005737">
    <property type="term" value="C:cytoplasm"/>
    <property type="evidence" value="ECO:0007669"/>
    <property type="project" value="UniProtKB-SubCell"/>
</dbReference>